<evidence type="ECO:0000313" key="8">
    <source>
        <dbReference type="Proteomes" id="UP001596997"/>
    </source>
</evidence>
<evidence type="ECO:0000256" key="1">
    <source>
        <dbReference type="ARBA" id="ARBA00004191"/>
    </source>
</evidence>
<dbReference type="PANTHER" id="PTHR31018:SF3">
    <property type="entry name" value="RECEPTOR PROTEIN-TYROSINE KINASE"/>
    <property type="match status" value="1"/>
</dbReference>
<dbReference type="Gene3D" id="3.80.20.20">
    <property type="entry name" value="Receptor L-domain"/>
    <property type="match status" value="1"/>
</dbReference>
<dbReference type="SUPFAM" id="SSF52058">
    <property type="entry name" value="L domain-like"/>
    <property type="match status" value="1"/>
</dbReference>
<evidence type="ECO:0008006" key="9">
    <source>
        <dbReference type="Google" id="ProtNLM"/>
    </source>
</evidence>
<sequence>MKKTIYFIALLLLVISCQKDDFSGNTIENPNGLIDDVAFIENFGASTTSNFIGRVVNENGTGVKDVLISIGSLTTLTDHNGVFVLNGAPVYEKFAYITADKSGYIKGSRTIVPAVSGFNDIQIVLLEKNVVGVISSGTPSEVSLPNGAKVSFQGEFIDASGNPYSGQVEVSMHYLQPNQETTFAQMPGMLFAQDNSNNPRSLETYGMMSVNLFSPSGEELNILESSPATLEFPVDVSTSNASDSIELWYFDEDLGYWKEQGQATKIGNKYTAEVTHFTWWNCDLPLDYVNICFSIETTELNRIANKRIEIIRNATDQVIFSGFTNENGEDCGLFPANEEVTISVLSPCNSEVIYSQVLGPYSSDTSISITNPSLPSEILETNITGTFTSCSGAPIENGYMFIFSGNDSNLYQSIQVPVDNGTVNYPLLFCSGESYSYLVYDMDNNQSTTINSFVLNESVTNLGSLSACQENGGMHVGDVVLETQEEVNRFGLLNYSAIQGSLTIGINNSAINDIVSLTPLQGLSFVTGGLSIDSNDQLTSLNGLQNLETNTLSVTNNDALVSLEGLNSITSLSTQTNIHWNDSLISLNGLNNLTTSNGLILIIGNNSLESLDGLESLNEVYLIKIGNAVFYSPSENPNLTDFCALQNLVVNGTYEQIEIAGNLYNPSVQDIIDGNCAQ</sequence>
<evidence type="ECO:0000313" key="7">
    <source>
        <dbReference type="EMBL" id="MFD0963252.1"/>
    </source>
</evidence>
<dbReference type="SUPFAM" id="SSF49464">
    <property type="entry name" value="Carboxypeptidase regulatory domain-like"/>
    <property type="match status" value="1"/>
</dbReference>
<evidence type="ECO:0000256" key="5">
    <source>
        <dbReference type="ARBA" id="ARBA00023180"/>
    </source>
</evidence>
<keyword evidence="5" id="KW-0325">Glycoprotein</keyword>
<comment type="caution">
    <text evidence="7">The sequence shown here is derived from an EMBL/GenBank/DDBJ whole genome shotgun (WGS) entry which is preliminary data.</text>
</comment>
<keyword evidence="8" id="KW-1185">Reference proteome</keyword>
<gene>
    <name evidence="7" type="ORF">ACFQ1O_04430</name>
</gene>
<evidence type="ECO:0000256" key="6">
    <source>
        <dbReference type="SAM" id="SignalP"/>
    </source>
</evidence>
<dbReference type="PANTHER" id="PTHR31018">
    <property type="entry name" value="SPORULATION-SPECIFIC PROTEIN-RELATED"/>
    <property type="match status" value="1"/>
</dbReference>
<dbReference type="InterPro" id="IPR051648">
    <property type="entry name" value="CWI-Assembly_Regulator"/>
</dbReference>
<dbReference type="InterPro" id="IPR036941">
    <property type="entry name" value="Rcpt_L-dom_sf"/>
</dbReference>
<reference evidence="8" key="1">
    <citation type="journal article" date="2019" name="Int. J. Syst. Evol. Microbiol.">
        <title>The Global Catalogue of Microorganisms (GCM) 10K type strain sequencing project: providing services to taxonomists for standard genome sequencing and annotation.</title>
        <authorList>
            <consortium name="The Broad Institute Genomics Platform"/>
            <consortium name="The Broad Institute Genome Sequencing Center for Infectious Disease"/>
            <person name="Wu L."/>
            <person name="Ma J."/>
        </authorList>
    </citation>
    <scope>NUCLEOTIDE SEQUENCE [LARGE SCALE GENOMIC DNA]</scope>
    <source>
        <strain evidence="8">CCUG 62114</strain>
    </source>
</reference>
<evidence type="ECO:0000256" key="2">
    <source>
        <dbReference type="ARBA" id="ARBA00022512"/>
    </source>
</evidence>
<dbReference type="EMBL" id="JBHTJM010000005">
    <property type="protein sequence ID" value="MFD0963252.1"/>
    <property type="molecule type" value="Genomic_DNA"/>
</dbReference>
<keyword evidence="4 6" id="KW-0732">Signal</keyword>
<dbReference type="InterPro" id="IPR008969">
    <property type="entry name" value="CarboxyPept-like_regulatory"/>
</dbReference>
<organism evidence="7 8">
    <name type="scientific">Pseudofulvibacter geojedonensis</name>
    <dbReference type="NCBI Taxonomy" id="1123758"/>
    <lineage>
        <taxon>Bacteria</taxon>
        <taxon>Pseudomonadati</taxon>
        <taxon>Bacteroidota</taxon>
        <taxon>Flavobacteriia</taxon>
        <taxon>Flavobacteriales</taxon>
        <taxon>Flavobacteriaceae</taxon>
        <taxon>Pseudofulvibacter</taxon>
    </lineage>
</organism>
<dbReference type="RefSeq" id="WP_377713770.1">
    <property type="nucleotide sequence ID" value="NZ_JBHTJM010000005.1"/>
</dbReference>
<accession>A0ABW3I0Y4</accession>
<evidence type="ECO:0000256" key="3">
    <source>
        <dbReference type="ARBA" id="ARBA00022525"/>
    </source>
</evidence>
<feature type="chain" id="PRO_5047541112" description="Receptor L-domain domain-containing protein" evidence="6">
    <location>
        <begin position="20"/>
        <end position="678"/>
    </location>
</feature>
<dbReference type="PROSITE" id="PS51257">
    <property type="entry name" value="PROKAR_LIPOPROTEIN"/>
    <property type="match status" value="1"/>
</dbReference>
<keyword evidence="2" id="KW-0134">Cell wall</keyword>
<keyword evidence="3" id="KW-0964">Secreted</keyword>
<comment type="subcellular location">
    <subcellularLocation>
        <location evidence="1">Secreted</location>
        <location evidence="1">Cell wall</location>
    </subcellularLocation>
</comment>
<protein>
    <recommendedName>
        <fullName evidence="9">Receptor L-domain domain-containing protein</fullName>
    </recommendedName>
</protein>
<evidence type="ECO:0000256" key="4">
    <source>
        <dbReference type="ARBA" id="ARBA00022729"/>
    </source>
</evidence>
<feature type="signal peptide" evidence="6">
    <location>
        <begin position="1"/>
        <end position="19"/>
    </location>
</feature>
<dbReference type="Proteomes" id="UP001596997">
    <property type="component" value="Unassembled WGS sequence"/>
</dbReference>
<proteinExistence type="predicted"/>
<name>A0ABW3I0Y4_9FLAO</name>